<dbReference type="RefSeq" id="WP_032740603.1">
    <property type="nucleotide sequence ID" value="NZ_AP014658.1"/>
</dbReference>
<keyword evidence="1" id="KW-0812">Transmembrane</keyword>
<evidence type="ECO:0000313" key="6">
    <source>
        <dbReference type="Proteomes" id="UP000466472"/>
    </source>
</evidence>
<keyword evidence="1" id="KW-0472">Membrane</keyword>
<dbReference type="GeneID" id="69577623"/>
<keyword evidence="1" id="KW-1133">Transmembrane helix</keyword>
<reference evidence="4 5" key="1">
    <citation type="submission" date="2016-10" db="EMBL/GenBank/DDBJ databases">
        <authorList>
            <person name="Varghese N."/>
            <person name="Submissions S."/>
        </authorList>
    </citation>
    <scope>NUCLEOTIDE SEQUENCE [LARGE SCALE GENOMIC DNA]</scope>
    <source>
        <strain evidence="4 5">DSM 20219</strain>
    </source>
</reference>
<evidence type="ECO:0000313" key="4">
    <source>
        <dbReference type="EMBL" id="SEB43572.1"/>
    </source>
</evidence>
<evidence type="ECO:0000313" key="7">
    <source>
        <dbReference type="Proteomes" id="UP000638311"/>
    </source>
</evidence>
<protein>
    <submittedName>
        <fullName evidence="3">Uncharacterized protein</fullName>
    </submittedName>
</protein>
<dbReference type="Proteomes" id="UP000182842">
    <property type="component" value="Unassembled WGS sequence"/>
</dbReference>
<feature type="transmembrane region" description="Helical" evidence="1">
    <location>
        <begin position="76"/>
        <end position="95"/>
    </location>
</feature>
<proteinExistence type="predicted"/>
<feature type="transmembrane region" description="Helical" evidence="1">
    <location>
        <begin position="7"/>
        <end position="28"/>
    </location>
</feature>
<feature type="transmembrane region" description="Helical" evidence="1">
    <location>
        <begin position="101"/>
        <end position="121"/>
    </location>
</feature>
<dbReference type="EMBL" id="WXDR01000007">
    <property type="protein sequence ID" value="MZU08451.1"/>
    <property type="molecule type" value="Genomic_DNA"/>
</dbReference>
<reference evidence="3 6" key="2">
    <citation type="journal article" date="2019" name="Nat. Med.">
        <title>A library of human gut bacterial isolates paired with longitudinal multiomics data enables mechanistic microbiome research.</title>
        <authorList>
            <person name="Poyet M."/>
            <person name="Groussin M."/>
            <person name="Gibbons S.M."/>
            <person name="Avila-Pacheco J."/>
            <person name="Jiang X."/>
            <person name="Kearney S.M."/>
            <person name="Perrotta A.R."/>
            <person name="Berdy B."/>
            <person name="Zhao S."/>
            <person name="Lieberman T.D."/>
            <person name="Swanson P.K."/>
            <person name="Smith M."/>
            <person name="Roesemann S."/>
            <person name="Alexander J.E."/>
            <person name="Rich S.A."/>
            <person name="Livny J."/>
            <person name="Vlamakis H."/>
            <person name="Clish C."/>
            <person name="Bullock K."/>
            <person name="Deik A."/>
            <person name="Scott J."/>
            <person name="Pierce K.A."/>
            <person name="Xavier R.J."/>
            <person name="Alm E.J."/>
        </authorList>
    </citation>
    <scope>NUCLEOTIDE SEQUENCE</scope>
    <source>
        <strain evidence="2 6">BIOML-A395</strain>
        <strain evidence="3">BIOML-A409</strain>
    </source>
</reference>
<accession>A0A0A1GRT8</accession>
<evidence type="ECO:0000256" key="1">
    <source>
        <dbReference type="SAM" id="Phobius"/>
    </source>
</evidence>
<evidence type="ECO:0000313" key="5">
    <source>
        <dbReference type="Proteomes" id="UP000182842"/>
    </source>
</evidence>
<comment type="caution">
    <text evidence="3">The sequence shown here is derived from an EMBL/GenBank/DDBJ whole genome shotgun (WGS) entry which is preliminary data.</text>
</comment>
<gene>
    <name evidence="2" type="ORF">GT999_04585</name>
    <name evidence="3" type="ORF">GUA24_05325</name>
    <name evidence="4" type="ORF">SAMN04489748_1025</name>
</gene>
<dbReference type="AlphaFoldDB" id="A0A0A1GRT8"/>
<dbReference type="Proteomes" id="UP000638311">
    <property type="component" value="Unassembled WGS sequence"/>
</dbReference>
<sequence>MTFNRYICFRAILESIGAIACMLMALIGNNLLGVIVAAIAALLWIGGEVWGMTVFRRQNPRRDELSDMHQSAAMQFALVSLVGILVIVGFIYTTLNLIDRSIVHIIPPMLLPALAMCALAISDIRYLWLEHDTGTGGDDED</sequence>
<organism evidence="3 7">
    <name type="scientific">Bifidobacterium longum</name>
    <dbReference type="NCBI Taxonomy" id="216816"/>
    <lineage>
        <taxon>Bacteria</taxon>
        <taxon>Bacillati</taxon>
        <taxon>Actinomycetota</taxon>
        <taxon>Actinomycetes</taxon>
        <taxon>Bifidobacteriales</taxon>
        <taxon>Bifidobacteriaceae</taxon>
        <taxon>Bifidobacterium</taxon>
    </lineage>
</organism>
<name>A0A0A1GRT8_BIFLN</name>
<feature type="transmembrane region" description="Helical" evidence="1">
    <location>
        <begin position="34"/>
        <end position="55"/>
    </location>
</feature>
<evidence type="ECO:0000313" key="2">
    <source>
        <dbReference type="EMBL" id="MZR88592.1"/>
    </source>
</evidence>
<dbReference type="Proteomes" id="UP000466472">
    <property type="component" value="Unassembled WGS sequence"/>
</dbReference>
<evidence type="ECO:0000313" key="3">
    <source>
        <dbReference type="EMBL" id="MZU08451.1"/>
    </source>
</evidence>
<dbReference type="EMBL" id="FNRW01000003">
    <property type="protein sequence ID" value="SEB43572.1"/>
    <property type="molecule type" value="Genomic_DNA"/>
</dbReference>
<dbReference type="EMBL" id="WXEF01000007">
    <property type="protein sequence ID" value="MZR88592.1"/>
    <property type="molecule type" value="Genomic_DNA"/>
</dbReference>